<dbReference type="GO" id="GO:0006405">
    <property type="term" value="P:RNA export from nucleus"/>
    <property type="evidence" value="ECO:0007669"/>
    <property type="project" value="TreeGrafter"/>
</dbReference>
<dbReference type="InterPro" id="IPR036903">
    <property type="entry name" value="Nup98_auto-Pept-S59_dom_sf"/>
</dbReference>
<dbReference type="GO" id="GO:0017056">
    <property type="term" value="F:structural constituent of nuclear pore"/>
    <property type="evidence" value="ECO:0007669"/>
    <property type="project" value="InterPro"/>
</dbReference>
<organism evidence="11 12">
    <name type="scientific">Perilla frutescens var. hirtella</name>
    <name type="common">Perilla citriodora</name>
    <name type="synonym">Perilla setoyensis</name>
    <dbReference type="NCBI Taxonomy" id="608512"/>
    <lineage>
        <taxon>Eukaryota</taxon>
        <taxon>Viridiplantae</taxon>
        <taxon>Streptophyta</taxon>
        <taxon>Embryophyta</taxon>
        <taxon>Tracheophyta</taxon>
        <taxon>Spermatophyta</taxon>
        <taxon>Magnoliopsida</taxon>
        <taxon>eudicotyledons</taxon>
        <taxon>Gunneridae</taxon>
        <taxon>Pentapetalae</taxon>
        <taxon>asterids</taxon>
        <taxon>lamiids</taxon>
        <taxon>Lamiales</taxon>
        <taxon>Lamiaceae</taxon>
        <taxon>Nepetoideae</taxon>
        <taxon>Elsholtzieae</taxon>
        <taxon>Perilla</taxon>
    </lineage>
</organism>
<keyword evidence="3" id="KW-0509">mRNA transport</keyword>
<comment type="caution">
    <text evidence="11">The sequence shown here is derived from an EMBL/GenBank/DDBJ whole genome shotgun (WGS) entry which is preliminary data.</text>
</comment>
<dbReference type="InterPro" id="IPR037665">
    <property type="entry name" value="Nucleoporin_S59-like"/>
</dbReference>
<dbReference type="Gene3D" id="3.30.1610.10">
    <property type="entry name" value="Peptidase S59, nucleoporin"/>
    <property type="match status" value="1"/>
</dbReference>
<keyword evidence="12" id="KW-1185">Reference proteome</keyword>
<comment type="subunit">
    <text evidence="8">Part of the nuclear pore complex (NPC). The NPC has an eight-fold symmetrical structure comprising a central transport channel and two rings, the cytoplasmic and nuclear rings, to which eight filaments are attached. The cytoplasmic filaments have loose ends, while the nuclear filaments are joined in a distal ring, forming a nuclear basket. NPCs are highly dynamic in configuration and composition, and can be devided in 3 subcomplexes, the NUP62 subcomplex, the NUP107-160 subcomplex and the NUP93 subcomplex, containing approximately 30 different nucleoporin proteins.</text>
</comment>
<dbReference type="EMBL" id="SDAM02000167">
    <property type="protein sequence ID" value="KAH6825896.1"/>
    <property type="molecule type" value="Genomic_DNA"/>
</dbReference>
<feature type="compositionally biased region" description="Polar residues" evidence="9">
    <location>
        <begin position="103"/>
        <end position="112"/>
    </location>
</feature>
<dbReference type="FunFam" id="3.30.1610.10:FF:000002">
    <property type="entry name" value="nuclear pore complex protein NUP98A"/>
    <property type="match status" value="1"/>
</dbReference>
<accession>A0AAD4P4G5</accession>
<dbReference type="GO" id="GO:0034398">
    <property type="term" value="P:telomere tethering at nuclear periphery"/>
    <property type="evidence" value="ECO:0007669"/>
    <property type="project" value="TreeGrafter"/>
</dbReference>
<evidence type="ECO:0000256" key="6">
    <source>
        <dbReference type="ARBA" id="ARBA00023132"/>
    </source>
</evidence>
<dbReference type="GO" id="GO:0048573">
    <property type="term" value="P:photoperiodism, flowering"/>
    <property type="evidence" value="ECO:0007669"/>
    <property type="project" value="UniProtKB-ARBA"/>
</dbReference>
<feature type="compositionally biased region" description="Basic and acidic residues" evidence="9">
    <location>
        <begin position="799"/>
        <end position="810"/>
    </location>
</feature>
<name>A0AAD4P4G5_PERFH</name>
<comment type="subcellular location">
    <subcellularLocation>
        <location evidence="1">Nucleus</location>
        <location evidence="1">Nuclear pore complex</location>
    </subcellularLocation>
</comment>
<evidence type="ECO:0000256" key="3">
    <source>
        <dbReference type="ARBA" id="ARBA00022816"/>
    </source>
</evidence>
<proteinExistence type="predicted"/>
<evidence type="ECO:0000256" key="7">
    <source>
        <dbReference type="ARBA" id="ARBA00023242"/>
    </source>
</evidence>
<evidence type="ECO:0000313" key="12">
    <source>
        <dbReference type="Proteomes" id="UP001190926"/>
    </source>
</evidence>
<reference evidence="11 12" key="1">
    <citation type="journal article" date="2021" name="Nat. Commun.">
        <title>Incipient diploidization of the medicinal plant Perilla within 10,000 years.</title>
        <authorList>
            <person name="Zhang Y."/>
            <person name="Shen Q."/>
            <person name="Leng L."/>
            <person name="Zhang D."/>
            <person name="Chen S."/>
            <person name="Shi Y."/>
            <person name="Ning Z."/>
            <person name="Chen S."/>
        </authorList>
    </citation>
    <scope>NUCLEOTIDE SEQUENCE [LARGE SCALE GENOMIC DNA]</scope>
    <source>
        <strain evidence="12">cv. PC099</strain>
    </source>
</reference>
<evidence type="ECO:0000259" key="10">
    <source>
        <dbReference type="PROSITE" id="PS51434"/>
    </source>
</evidence>
<evidence type="ECO:0000256" key="4">
    <source>
        <dbReference type="ARBA" id="ARBA00022927"/>
    </source>
</evidence>
<feature type="domain" description="Peptidase S59" evidence="10">
    <location>
        <begin position="827"/>
        <end position="969"/>
    </location>
</feature>
<sequence length="969" mass="103934">MIFNLTFLNAGFSGSTTSWGFASATGTGKECRGSRVAPYAATPDSDGLNGLNSAGKIASISAMPHYKDRTHEELRLEDYELCNGCPGTTVQKGSSFPIQNQGNAFQQSNSPFSPWPAPEPSSQSSFGSIFGKATAALVSDSSVKPPFGSTSTGFGVSPPFQFGDRDTRSHASGASSTQVFGFNSTPPTLPSISKHGCTSSVFGISNMPPFAPSSASSGSGTSTFRFPSAFEPERPSFSAFNVSTTPGFGITSTPLSWSTSPSAGSFFSGPKSNCNTIAPGTSNNPVSTTSWFNFSSTSASGIQASAAKDQGSGVASYSATREVDLSNDRYSGGIIQSISAMPSYKDKSHEELRSEDYGLCNTGGQKLCGRRFFGPFVEGSDTPNQSSVHSPFSPFKSSFSGPNRGNFITPSNTISTAPTLSPSVNRSQSQAFTSQPTTTSLRPTFNYTPSSIPITEPILKNSCEFPNISTAFTSTSAPLSNQSSVYSPFQPFKSSFSELKSGNFMTPSNTIFTAPTLSPSVNPLCCTNVFPSQSQAVSTLQPAAASFMPTFSPNLNPPSLIPFTEPVLKNSCECSKVPATFTSASLGAFSLAKPSVIVSPSIQSTSVTASDPWPSISKASQPQQTAENVGPPSTNDLNKPSASSGLTTVEFTTSHNINGQWYVPSRTLSVESSPVVNPFATQFPVDQHNAVTSRQHGISSLPVSNNLSSNRRTSLLRIRHVSSRQPGLPTQKHNGRSSETKVPFFINEEDRPIPVAPFLPRENPRAWVNISLSLCSPQISRKGDDEVNENSTSLTDDEDKQHEDDAAARTDERRVADVLALLPKLPDGEYYTEPSLHELAAKEMAEAGYCRHVKDFVVGRKGYGSIKFLGETDVRHLDISSAVQFNNREMIVYPDERKKPEVGQQLNKAAEVSILNVKCINKKTGKQYVQGHQVESYQEILINKTLQQGAEFVSYDPLQGEWKFRVQHF</sequence>
<dbReference type="PROSITE" id="PS51434">
    <property type="entry name" value="NUP_C"/>
    <property type="match status" value="1"/>
</dbReference>
<dbReference type="GO" id="GO:0003723">
    <property type="term" value="F:RNA binding"/>
    <property type="evidence" value="ECO:0007669"/>
    <property type="project" value="TreeGrafter"/>
</dbReference>
<keyword evidence="5" id="KW-0811">Translocation</keyword>
<dbReference type="PANTHER" id="PTHR23198">
    <property type="entry name" value="NUCLEOPORIN"/>
    <property type="match status" value="1"/>
</dbReference>
<evidence type="ECO:0000256" key="1">
    <source>
        <dbReference type="ARBA" id="ARBA00004567"/>
    </source>
</evidence>
<protein>
    <recommendedName>
        <fullName evidence="10">Peptidase S59 domain-containing protein</fullName>
    </recommendedName>
</protein>
<evidence type="ECO:0000313" key="11">
    <source>
        <dbReference type="EMBL" id="KAH6825896.1"/>
    </source>
</evidence>
<dbReference type="GO" id="GO:0044614">
    <property type="term" value="C:nuclear pore cytoplasmic filaments"/>
    <property type="evidence" value="ECO:0007669"/>
    <property type="project" value="TreeGrafter"/>
</dbReference>
<feature type="compositionally biased region" description="Polar residues" evidence="9">
    <location>
        <begin position="617"/>
        <end position="645"/>
    </location>
</feature>
<dbReference type="GO" id="GO:0000973">
    <property type="term" value="P:post-transcriptional tethering of RNA polymerase II gene DNA at nuclear periphery"/>
    <property type="evidence" value="ECO:0007669"/>
    <property type="project" value="TreeGrafter"/>
</dbReference>
<evidence type="ECO:0000256" key="8">
    <source>
        <dbReference type="ARBA" id="ARBA00065263"/>
    </source>
</evidence>
<dbReference type="Proteomes" id="UP001190926">
    <property type="component" value="Unassembled WGS sequence"/>
</dbReference>
<evidence type="ECO:0000256" key="2">
    <source>
        <dbReference type="ARBA" id="ARBA00022448"/>
    </source>
</evidence>
<dbReference type="GO" id="GO:0006606">
    <property type="term" value="P:protein import into nucleus"/>
    <property type="evidence" value="ECO:0007669"/>
    <property type="project" value="TreeGrafter"/>
</dbReference>
<gene>
    <name evidence="11" type="ORF">C2S53_001333</name>
</gene>
<feature type="region of interest" description="Disordered" evidence="9">
    <location>
        <begin position="779"/>
        <end position="810"/>
    </location>
</feature>
<dbReference type="GO" id="GO:0008139">
    <property type="term" value="F:nuclear localization sequence binding"/>
    <property type="evidence" value="ECO:0007669"/>
    <property type="project" value="TreeGrafter"/>
</dbReference>
<keyword evidence="4" id="KW-0653">Protein transport</keyword>
<dbReference type="Gene3D" id="1.10.10.2360">
    <property type="match status" value="2"/>
</dbReference>
<feature type="region of interest" description="Disordered" evidence="9">
    <location>
        <begin position="605"/>
        <end position="645"/>
    </location>
</feature>
<keyword evidence="6" id="KW-0906">Nuclear pore complex</keyword>
<dbReference type="Pfam" id="PF04096">
    <property type="entry name" value="Nucleoporin2"/>
    <property type="match status" value="1"/>
</dbReference>
<dbReference type="AlphaFoldDB" id="A0AAD4P4G5"/>
<evidence type="ECO:0000256" key="9">
    <source>
        <dbReference type="SAM" id="MobiDB-lite"/>
    </source>
</evidence>
<keyword evidence="2" id="KW-0813">Transport</keyword>
<dbReference type="PANTHER" id="PTHR23198:SF19">
    <property type="entry name" value="NUCLEAR PORE COMPLEX PROTEIN NUP98A-LIKE ISOFORM X1"/>
    <property type="match status" value="1"/>
</dbReference>
<keyword evidence="7" id="KW-0539">Nucleus</keyword>
<feature type="region of interest" description="Disordered" evidence="9">
    <location>
        <begin position="413"/>
        <end position="440"/>
    </location>
</feature>
<evidence type="ECO:0000256" key="5">
    <source>
        <dbReference type="ARBA" id="ARBA00023010"/>
    </source>
</evidence>
<feature type="region of interest" description="Disordered" evidence="9">
    <location>
        <begin position="103"/>
        <end position="126"/>
    </location>
</feature>
<dbReference type="InterPro" id="IPR007230">
    <property type="entry name" value="Nup98_auto-Pept-S59_dom"/>
</dbReference>
<dbReference type="GO" id="GO:0051028">
    <property type="term" value="P:mRNA transport"/>
    <property type="evidence" value="ECO:0007669"/>
    <property type="project" value="UniProtKB-KW"/>
</dbReference>
<dbReference type="SUPFAM" id="SSF82215">
    <property type="entry name" value="C-terminal autoproteolytic domain of nucleoporin nup98"/>
    <property type="match status" value="1"/>
</dbReference>